<dbReference type="PANTHER" id="PTHR11070:SF2">
    <property type="entry name" value="ATP-DEPENDENT DNA HELICASE SRS2"/>
    <property type="match status" value="1"/>
</dbReference>
<sequence length="981" mass="111176">MEPSSLLGSEAGTRPLSPKQKAAVEHGEGPLLIIAGAGTGKTLVITRRIAHLISTKKAKPHEILALTFTEKAAKEMEERVDLLVPYGYTGITISTFHAFGDRILREHGLRLGLTPDFRVLSRPEQVIFFRKHLFSLPLKTFRPLGNPTKHIEALLSLFSRAKDEDVGPEAYLAYADRRLTKALATPEDSSLLEEAAFEKELAETYRHYQDLLMEEGCIDFGDQVSMALRLLRENPTVLKKVQSQFRYILVDEFQDTNFAQFQLVRLLSESHHNVTVVGDDDQSIYKFRGAAISNILGFGKMYHDAKRVVLTENYRSVQPILDVAYRLIQQNNPDRLEVQEKIDKRLISQVEDPAPSLLDPPVVHLHYDTLSSEADAVARIIAEEHEAGLDFGDVAILVRGNADADSFLRALNVRGIPYRFTGNRGLYSRPEVRLLIAFMRAVADFHDSSSLYYLATSELYRLPDEILARCNALARRKNQSLYDVFKTIESVGISVSPEAAATLEKLLTDLQASLQRAREVDAGVVLYEFIRRSGLLEQYAERMTTAQEVKIQNVARFFEEIRRFQQLTPTAALHDVVAYLDLLIKAGEDPPAAEADVDASAVSVLTIHKSKGLEFDTVFMVGLVDGKFPSRERSERIELPVELIQEVLPQGDFHIQEERRLFYVGMTRARRRLYLTSARDIGGVRERKVSPFVLEALNLPIQAVPTTKASALEAIARHGAVEQPDLFTRRAPASDEPLYLTHYQIDDYSTCPLKYKYTHILRVPIYQHHAVLYGNAMHQAVAAYLSAKMTDQTISFEEILVVFNRAWRSEGFLSRQHEEQRLAAGRAALQRFYDEQERGGRKPTYIEKEFSFTFEGNRIAGRWDRVDETPEGGVIIDYKTAEVHDQKTADKKAKENPQLTLYAWSYRERFGTLPVRVELHFLDSGFVGTAVRKEKEIEKMQEKIRVVAEGIRKEDFEARPTYIACQYCAYQDICPNTAGAE</sequence>
<evidence type="ECO:0000256" key="9">
    <source>
        <dbReference type="ARBA" id="ARBA00023125"/>
    </source>
</evidence>
<evidence type="ECO:0000256" key="6">
    <source>
        <dbReference type="ARBA" id="ARBA00022806"/>
    </source>
</evidence>
<evidence type="ECO:0000313" key="21">
    <source>
        <dbReference type="Proteomes" id="UP000534783"/>
    </source>
</evidence>
<evidence type="ECO:0000259" key="19">
    <source>
        <dbReference type="PROSITE" id="PS51217"/>
    </source>
</evidence>
<organism evidence="20 21">
    <name type="scientific">Candidatus Manganitrophus noduliformans</name>
    <dbReference type="NCBI Taxonomy" id="2606439"/>
    <lineage>
        <taxon>Bacteria</taxon>
        <taxon>Pseudomonadati</taxon>
        <taxon>Nitrospirota</taxon>
        <taxon>Nitrospiria</taxon>
        <taxon>Candidatus Troglogloeales</taxon>
        <taxon>Candidatus Manganitrophaceae</taxon>
        <taxon>Candidatus Manganitrophus</taxon>
    </lineage>
</organism>
<dbReference type="AlphaFoldDB" id="A0A7X6DR15"/>
<dbReference type="PROSITE" id="PS51198">
    <property type="entry name" value="UVRD_HELICASE_ATP_BIND"/>
    <property type="match status" value="1"/>
</dbReference>
<dbReference type="GO" id="GO:0043138">
    <property type="term" value="F:3'-5' DNA helicase activity"/>
    <property type="evidence" value="ECO:0007669"/>
    <property type="project" value="UniProtKB-EC"/>
</dbReference>
<comment type="similarity">
    <text evidence="1">Belongs to the helicase family. UvrD subfamily.</text>
</comment>
<evidence type="ECO:0000256" key="4">
    <source>
        <dbReference type="ARBA" id="ARBA00022763"/>
    </source>
</evidence>
<keyword evidence="8 16" id="KW-0067">ATP-binding</keyword>
<dbReference type="InterPro" id="IPR000212">
    <property type="entry name" value="DNA_helicase_UvrD/REP"/>
</dbReference>
<evidence type="ECO:0000256" key="3">
    <source>
        <dbReference type="ARBA" id="ARBA00022741"/>
    </source>
</evidence>
<reference evidence="20 21" key="1">
    <citation type="journal article" date="2020" name="Nature">
        <title>Bacterial chemolithoautotrophy via manganese oxidation.</title>
        <authorList>
            <person name="Yu H."/>
            <person name="Leadbetter J.R."/>
        </authorList>
    </citation>
    <scope>NUCLEOTIDE SEQUENCE [LARGE SCALE GENOMIC DNA]</scope>
    <source>
        <strain evidence="20 21">Mn-1</strain>
    </source>
</reference>
<evidence type="ECO:0000256" key="8">
    <source>
        <dbReference type="ARBA" id="ARBA00022840"/>
    </source>
</evidence>
<evidence type="ECO:0000256" key="11">
    <source>
        <dbReference type="ARBA" id="ARBA00023235"/>
    </source>
</evidence>
<feature type="binding site" evidence="16">
    <location>
        <begin position="35"/>
        <end position="42"/>
    </location>
    <ligand>
        <name>ATP</name>
        <dbReference type="ChEBI" id="CHEBI:30616"/>
    </ligand>
</feature>
<dbReference type="GO" id="GO:0005524">
    <property type="term" value="F:ATP binding"/>
    <property type="evidence" value="ECO:0007669"/>
    <property type="project" value="UniProtKB-UniRule"/>
</dbReference>
<dbReference type="Proteomes" id="UP000534783">
    <property type="component" value="Unassembled WGS sequence"/>
</dbReference>
<evidence type="ECO:0000256" key="2">
    <source>
        <dbReference type="ARBA" id="ARBA00022722"/>
    </source>
</evidence>
<dbReference type="PROSITE" id="PS51217">
    <property type="entry name" value="UVRD_HELICASE_CTER"/>
    <property type="match status" value="1"/>
</dbReference>
<dbReference type="GO" id="GO:0003677">
    <property type="term" value="F:DNA binding"/>
    <property type="evidence" value="ECO:0007669"/>
    <property type="project" value="UniProtKB-KW"/>
</dbReference>
<gene>
    <name evidence="20" type="ORF">MNODULE_13450</name>
</gene>
<dbReference type="Pfam" id="PF00580">
    <property type="entry name" value="UvrD-helicase"/>
    <property type="match status" value="1"/>
</dbReference>
<dbReference type="Gene3D" id="3.40.50.300">
    <property type="entry name" value="P-loop containing nucleotide triphosphate hydrolases"/>
    <property type="match status" value="2"/>
</dbReference>
<keyword evidence="4" id="KW-0227">DNA damage</keyword>
<dbReference type="CDD" id="cd18807">
    <property type="entry name" value="SF1_C_UvrD"/>
    <property type="match status" value="1"/>
</dbReference>
<dbReference type="InterPro" id="IPR013986">
    <property type="entry name" value="DExx_box_DNA_helicase_dom_sf"/>
</dbReference>
<dbReference type="CDD" id="cd17932">
    <property type="entry name" value="DEXQc_UvrD"/>
    <property type="match status" value="1"/>
</dbReference>
<evidence type="ECO:0000256" key="1">
    <source>
        <dbReference type="ARBA" id="ARBA00009922"/>
    </source>
</evidence>
<comment type="caution">
    <text evidence="20">The sequence shown here is derived from an EMBL/GenBank/DDBJ whole genome shotgun (WGS) entry which is preliminary data.</text>
</comment>
<dbReference type="Gene3D" id="1.10.10.160">
    <property type="match status" value="1"/>
</dbReference>
<dbReference type="GO" id="GO:0033202">
    <property type="term" value="C:DNA helicase complex"/>
    <property type="evidence" value="ECO:0007669"/>
    <property type="project" value="TreeGrafter"/>
</dbReference>
<protein>
    <recommendedName>
        <fullName evidence="13">DNA 3'-5' helicase</fullName>
        <ecNumber evidence="13">5.6.2.4</ecNumber>
    </recommendedName>
    <alternativeName>
        <fullName evidence="14">DNA 3'-5' helicase II</fullName>
    </alternativeName>
</protein>
<keyword evidence="2" id="KW-0540">Nuclease</keyword>
<dbReference type="SUPFAM" id="SSF52540">
    <property type="entry name" value="P-loop containing nucleoside triphosphate hydrolases"/>
    <property type="match status" value="1"/>
</dbReference>
<dbReference type="PANTHER" id="PTHR11070">
    <property type="entry name" value="UVRD / RECB / PCRA DNA HELICASE FAMILY MEMBER"/>
    <property type="match status" value="1"/>
</dbReference>
<comment type="catalytic activity">
    <reaction evidence="12">
        <text>Couples ATP hydrolysis with the unwinding of duplex DNA by translocating in the 3'-5' direction.</text>
        <dbReference type="EC" id="5.6.2.4"/>
    </reaction>
</comment>
<dbReference type="RefSeq" id="WP_238339487.1">
    <property type="nucleotide sequence ID" value="NZ_VTOW01000002.1"/>
</dbReference>
<dbReference type="EMBL" id="VTOW01000002">
    <property type="protein sequence ID" value="NKE71747.1"/>
    <property type="molecule type" value="Genomic_DNA"/>
</dbReference>
<dbReference type="GO" id="GO:0000725">
    <property type="term" value="P:recombinational repair"/>
    <property type="evidence" value="ECO:0007669"/>
    <property type="project" value="TreeGrafter"/>
</dbReference>
<feature type="domain" description="UvrD-like helicase C-terminal" evidence="19">
    <location>
        <begin position="318"/>
        <end position="612"/>
    </location>
</feature>
<evidence type="ECO:0000256" key="5">
    <source>
        <dbReference type="ARBA" id="ARBA00022801"/>
    </source>
</evidence>
<evidence type="ECO:0000256" key="16">
    <source>
        <dbReference type="PROSITE-ProRule" id="PRU00560"/>
    </source>
</evidence>
<evidence type="ECO:0000256" key="17">
    <source>
        <dbReference type="SAM" id="MobiDB-lite"/>
    </source>
</evidence>
<dbReference type="GO" id="GO:0004527">
    <property type="term" value="F:exonuclease activity"/>
    <property type="evidence" value="ECO:0007669"/>
    <property type="project" value="UniProtKB-KW"/>
</dbReference>
<keyword evidence="21" id="KW-1185">Reference proteome</keyword>
<dbReference type="Gene3D" id="1.10.486.10">
    <property type="entry name" value="PCRA, domain 4"/>
    <property type="match status" value="1"/>
</dbReference>
<comment type="catalytic activity">
    <reaction evidence="15">
        <text>ATP + H2O = ADP + phosphate + H(+)</text>
        <dbReference type="Rhea" id="RHEA:13065"/>
        <dbReference type="ChEBI" id="CHEBI:15377"/>
        <dbReference type="ChEBI" id="CHEBI:15378"/>
        <dbReference type="ChEBI" id="CHEBI:30616"/>
        <dbReference type="ChEBI" id="CHEBI:43474"/>
        <dbReference type="ChEBI" id="CHEBI:456216"/>
        <dbReference type="EC" id="5.6.2.4"/>
    </reaction>
</comment>
<evidence type="ECO:0000259" key="18">
    <source>
        <dbReference type="PROSITE" id="PS51198"/>
    </source>
</evidence>
<keyword evidence="9" id="KW-0238">DNA-binding</keyword>
<evidence type="ECO:0000256" key="15">
    <source>
        <dbReference type="ARBA" id="ARBA00048988"/>
    </source>
</evidence>
<dbReference type="InterPro" id="IPR027417">
    <property type="entry name" value="P-loop_NTPase"/>
</dbReference>
<keyword evidence="10" id="KW-0234">DNA repair</keyword>
<feature type="domain" description="UvrD-like helicase ATP-binding" evidence="18">
    <location>
        <begin position="14"/>
        <end position="317"/>
    </location>
</feature>
<keyword evidence="5 16" id="KW-0378">Hydrolase</keyword>
<dbReference type="Pfam" id="PF12705">
    <property type="entry name" value="PDDEXK_1"/>
    <property type="match status" value="1"/>
</dbReference>
<accession>A0A7X6DR15</accession>
<evidence type="ECO:0000313" key="20">
    <source>
        <dbReference type="EMBL" id="NKE71747.1"/>
    </source>
</evidence>
<dbReference type="InterPro" id="IPR038726">
    <property type="entry name" value="PDDEXK_AddAB-type"/>
</dbReference>
<dbReference type="Pfam" id="PF13361">
    <property type="entry name" value="UvrD_C"/>
    <property type="match status" value="1"/>
</dbReference>
<dbReference type="GO" id="GO:0005829">
    <property type="term" value="C:cytosol"/>
    <property type="evidence" value="ECO:0007669"/>
    <property type="project" value="TreeGrafter"/>
</dbReference>
<dbReference type="InterPro" id="IPR014017">
    <property type="entry name" value="DNA_helicase_UvrD-like_C"/>
</dbReference>
<feature type="region of interest" description="Disordered" evidence="17">
    <location>
        <begin position="1"/>
        <end position="21"/>
    </location>
</feature>
<evidence type="ECO:0000256" key="13">
    <source>
        <dbReference type="ARBA" id="ARBA00034808"/>
    </source>
</evidence>
<evidence type="ECO:0000256" key="14">
    <source>
        <dbReference type="ARBA" id="ARBA00034923"/>
    </source>
</evidence>
<keyword evidence="6 16" id="KW-0347">Helicase</keyword>
<name>A0A7X6DR15_9BACT</name>
<dbReference type="InterPro" id="IPR011604">
    <property type="entry name" value="PDDEXK-like_dom_sf"/>
</dbReference>
<dbReference type="EC" id="5.6.2.4" evidence="13"/>
<evidence type="ECO:0000256" key="7">
    <source>
        <dbReference type="ARBA" id="ARBA00022839"/>
    </source>
</evidence>
<evidence type="ECO:0000256" key="10">
    <source>
        <dbReference type="ARBA" id="ARBA00023204"/>
    </source>
</evidence>
<keyword evidence="7" id="KW-0269">Exonuclease</keyword>
<keyword evidence="11" id="KW-0413">Isomerase</keyword>
<proteinExistence type="inferred from homology"/>
<dbReference type="Gene3D" id="3.90.320.10">
    <property type="match status" value="1"/>
</dbReference>
<dbReference type="InterPro" id="IPR014016">
    <property type="entry name" value="UvrD-like_ATP-bd"/>
</dbReference>
<evidence type="ECO:0000256" key="12">
    <source>
        <dbReference type="ARBA" id="ARBA00034617"/>
    </source>
</evidence>
<keyword evidence="3 16" id="KW-0547">Nucleotide-binding</keyword>